<organism evidence="12 13">
    <name type="scientific">Aliiruegeria lutimaris</name>
    <dbReference type="NCBI Taxonomy" id="571298"/>
    <lineage>
        <taxon>Bacteria</taxon>
        <taxon>Pseudomonadati</taxon>
        <taxon>Pseudomonadota</taxon>
        <taxon>Alphaproteobacteria</taxon>
        <taxon>Rhodobacterales</taxon>
        <taxon>Roseobacteraceae</taxon>
        <taxon>Aliiruegeria</taxon>
    </lineage>
</organism>
<dbReference type="InterPro" id="IPR006260">
    <property type="entry name" value="TonB/TolA_C"/>
</dbReference>
<keyword evidence="6" id="KW-0812">Transmembrane</keyword>
<keyword evidence="7" id="KW-0653">Protein transport</keyword>
<comment type="subcellular location">
    <subcellularLocation>
        <location evidence="1">Cell inner membrane</location>
        <topology evidence="1">Single-pass membrane protein</topology>
        <orientation evidence="1">Periplasmic side</orientation>
    </subcellularLocation>
</comment>
<keyword evidence="4" id="KW-1003">Cell membrane</keyword>
<feature type="domain" description="TonB C-terminal" evidence="11">
    <location>
        <begin position="257"/>
        <end position="345"/>
    </location>
</feature>
<dbReference type="SUPFAM" id="SSF74653">
    <property type="entry name" value="TolA/TonB C-terminal domain"/>
    <property type="match status" value="1"/>
</dbReference>
<reference evidence="12 13" key="1">
    <citation type="submission" date="2016-10" db="EMBL/GenBank/DDBJ databases">
        <authorList>
            <person name="de Groot N.N."/>
        </authorList>
    </citation>
    <scope>NUCLEOTIDE SEQUENCE [LARGE SCALE GENOMIC DNA]</scope>
    <source>
        <strain evidence="12 13">DSM 25294</strain>
    </source>
</reference>
<evidence type="ECO:0000256" key="4">
    <source>
        <dbReference type="ARBA" id="ARBA00022475"/>
    </source>
</evidence>
<accession>A0A1G9ALI6</accession>
<keyword evidence="5" id="KW-0997">Cell inner membrane</keyword>
<evidence type="ECO:0000256" key="8">
    <source>
        <dbReference type="ARBA" id="ARBA00022989"/>
    </source>
</evidence>
<dbReference type="RefSeq" id="WP_093158507.1">
    <property type="nucleotide sequence ID" value="NZ_FNEK01000036.1"/>
</dbReference>
<evidence type="ECO:0000256" key="6">
    <source>
        <dbReference type="ARBA" id="ARBA00022692"/>
    </source>
</evidence>
<dbReference type="Gene3D" id="3.30.1150.10">
    <property type="match status" value="1"/>
</dbReference>
<name>A0A1G9ALI6_9RHOB</name>
<dbReference type="Pfam" id="PF03544">
    <property type="entry name" value="TonB_C"/>
    <property type="match status" value="1"/>
</dbReference>
<feature type="compositionally biased region" description="Pro residues" evidence="10">
    <location>
        <begin position="162"/>
        <end position="178"/>
    </location>
</feature>
<dbReference type="PANTHER" id="PTHR33446">
    <property type="entry name" value="PROTEIN TONB-RELATED"/>
    <property type="match status" value="1"/>
</dbReference>
<dbReference type="STRING" id="571298.SAMN04488026_103614"/>
<feature type="compositionally biased region" description="Pro residues" evidence="10">
    <location>
        <begin position="113"/>
        <end position="124"/>
    </location>
</feature>
<gene>
    <name evidence="12" type="ORF">SAMN04488026_103614</name>
</gene>
<evidence type="ECO:0000256" key="2">
    <source>
        <dbReference type="ARBA" id="ARBA00006555"/>
    </source>
</evidence>
<feature type="compositionally biased region" description="Low complexity" evidence="10">
    <location>
        <begin position="103"/>
        <end position="112"/>
    </location>
</feature>
<feature type="compositionally biased region" description="Pro residues" evidence="10">
    <location>
        <begin position="93"/>
        <end position="102"/>
    </location>
</feature>
<feature type="region of interest" description="Disordered" evidence="10">
    <location>
        <begin position="145"/>
        <end position="248"/>
    </location>
</feature>
<comment type="similarity">
    <text evidence="2">Belongs to the TonB family.</text>
</comment>
<dbReference type="EMBL" id="FNEK01000036">
    <property type="protein sequence ID" value="SDK27684.1"/>
    <property type="molecule type" value="Genomic_DNA"/>
</dbReference>
<evidence type="ECO:0000256" key="3">
    <source>
        <dbReference type="ARBA" id="ARBA00022448"/>
    </source>
</evidence>
<evidence type="ECO:0000259" key="11">
    <source>
        <dbReference type="PROSITE" id="PS52015"/>
    </source>
</evidence>
<keyword evidence="3" id="KW-0813">Transport</keyword>
<keyword evidence="9" id="KW-0472">Membrane</keyword>
<evidence type="ECO:0000256" key="1">
    <source>
        <dbReference type="ARBA" id="ARBA00004383"/>
    </source>
</evidence>
<proteinExistence type="inferred from homology"/>
<dbReference type="GO" id="GO:0015031">
    <property type="term" value="P:protein transport"/>
    <property type="evidence" value="ECO:0007669"/>
    <property type="project" value="UniProtKB-KW"/>
</dbReference>
<evidence type="ECO:0000313" key="12">
    <source>
        <dbReference type="EMBL" id="SDK27684.1"/>
    </source>
</evidence>
<dbReference type="InterPro" id="IPR051045">
    <property type="entry name" value="TonB-dependent_transducer"/>
</dbReference>
<evidence type="ECO:0000256" key="9">
    <source>
        <dbReference type="ARBA" id="ARBA00023136"/>
    </source>
</evidence>
<feature type="compositionally biased region" description="Low complexity" evidence="10">
    <location>
        <begin position="226"/>
        <end position="238"/>
    </location>
</feature>
<evidence type="ECO:0000256" key="7">
    <source>
        <dbReference type="ARBA" id="ARBA00022927"/>
    </source>
</evidence>
<dbReference type="GO" id="GO:0005886">
    <property type="term" value="C:plasma membrane"/>
    <property type="evidence" value="ECO:0007669"/>
    <property type="project" value="UniProtKB-SubCell"/>
</dbReference>
<evidence type="ECO:0000313" key="13">
    <source>
        <dbReference type="Proteomes" id="UP000199382"/>
    </source>
</evidence>
<dbReference type="AlphaFoldDB" id="A0A1G9ALI6"/>
<keyword evidence="8" id="KW-1133">Transmembrane helix</keyword>
<feature type="region of interest" description="Disordered" evidence="10">
    <location>
        <begin position="63"/>
        <end position="126"/>
    </location>
</feature>
<sequence length="345" mass="35116">MSRWLELPAFLGMALLVHLLPFGFGREGGDAGTGGDGGASIIAMQAASSDLTALVAAWDKPPELTTPTQATRPEPPPSSLPANIPFETVPPAQGTPPPPAPTPAAAGAYPRQPAGPAPLPPAPSLPVLSEVQNLSEASPIRLAETVPNSAPDTPRPAALSSSPPPETAFAAPQPPERMTPPETGTVLEASPRPMARPQNTVPTTQQTRSPATPPKPAVTPSPATRAAGSGAGNAAGAAKSPGTGDLSEAKARNLVARWGGGIRARIARNKRYPTAAGRAAGTATVALSVGRDGRLQSVRIARSSGNAILDAAALDAVRRAAPFAPAPRGLADQRYSFTVPLRFTR</sequence>
<dbReference type="InterPro" id="IPR037682">
    <property type="entry name" value="TonB_C"/>
</dbReference>
<dbReference type="GO" id="GO:0055085">
    <property type="term" value="P:transmembrane transport"/>
    <property type="evidence" value="ECO:0007669"/>
    <property type="project" value="InterPro"/>
</dbReference>
<dbReference type="NCBIfam" id="TIGR01352">
    <property type="entry name" value="tonB_Cterm"/>
    <property type="match status" value="1"/>
</dbReference>
<dbReference type="Proteomes" id="UP000199382">
    <property type="component" value="Unassembled WGS sequence"/>
</dbReference>
<evidence type="ECO:0000256" key="10">
    <source>
        <dbReference type="SAM" id="MobiDB-lite"/>
    </source>
</evidence>
<keyword evidence="13" id="KW-1185">Reference proteome</keyword>
<dbReference type="PROSITE" id="PS52015">
    <property type="entry name" value="TONB_CTD"/>
    <property type="match status" value="1"/>
</dbReference>
<protein>
    <submittedName>
        <fullName evidence="12">Outer membrane transport energization protein TonB</fullName>
    </submittedName>
</protein>
<evidence type="ECO:0000256" key="5">
    <source>
        <dbReference type="ARBA" id="ARBA00022519"/>
    </source>
</evidence>
<feature type="compositionally biased region" description="Polar residues" evidence="10">
    <location>
        <begin position="197"/>
        <end position="210"/>
    </location>
</feature>
<dbReference type="OrthoDB" id="7722272at2"/>